<comment type="catalytic activity">
    <reaction evidence="10">
        <text>N(4)-(alpha-D-Man-(1-&gt;2)-alpha-D-Man-(1-&gt;2)-alpha-D-Man-(1-&gt;3)-[alpha-D-Man-(1-&gt;2)-alpha-D-Man-(1-&gt;3)-[alpha-D-Man-(1-&gt;2)-alpha-D-Man-(1-&gt;6)]-alpha-D-Man-(1-&gt;6)]-beta-D-Man-(1-&gt;4)-beta-D-GlcNAc-(1-&gt;4)-beta-D-GlcNAc)-L-asparaginyl-[protein] (N-glucan mannose isomer 9A1,2,3B1,2,3) + UDP-alpha-D-glucose = N(4)-(alpha-D-Glc-(1-&gt;3)-alpha-D-Man-(1-&gt;2)-alpha-D-Man-(1-&gt;2)-alpha-D-Man-(1-&gt;3)-[alpha-D-Man-(1-&gt;2)-alpha-D-Man-(1-&gt;3)-[alpha-D-Man-(1-&gt;2)-alpha-D-Man-(1-&gt;6)]-alpha-D-Man-(1-&gt;6)]-beta-D-Man-(1-&gt;4)-beta-D-GlcNAc-(1-&gt;4)-beta-D-GlcNAc)-L-asparaginyl-[protein] + UDP + H(+)</text>
        <dbReference type="Rhea" id="RHEA:61304"/>
        <dbReference type="Rhea" id="RHEA-COMP:14356"/>
        <dbReference type="Rhea" id="RHEA-COMP:14357"/>
        <dbReference type="ChEBI" id="CHEBI:15378"/>
        <dbReference type="ChEBI" id="CHEBI:58223"/>
        <dbReference type="ChEBI" id="CHEBI:58885"/>
        <dbReference type="ChEBI" id="CHEBI:59080"/>
        <dbReference type="ChEBI" id="CHEBI:139493"/>
    </reaction>
</comment>
<evidence type="ECO:0000256" key="1">
    <source>
        <dbReference type="ARBA" id="ARBA00001913"/>
    </source>
</evidence>
<feature type="signal peptide" evidence="12">
    <location>
        <begin position="1"/>
        <end position="26"/>
    </location>
</feature>
<feature type="domain" description="Glucosyltransferase 24 catalytic" evidence="17">
    <location>
        <begin position="1221"/>
        <end position="1382"/>
    </location>
</feature>
<name>A0A2K5JDB7_COLAP</name>
<feature type="domain" description="UGGT thioredoxin-like" evidence="15">
    <location>
        <begin position="435"/>
        <end position="683"/>
    </location>
</feature>
<evidence type="ECO:0000259" key="14">
    <source>
        <dbReference type="Pfam" id="PF18401"/>
    </source>
</evidence>
<dbReference type="SUPFAM" id="SSF53448">
    <property type="entry name" value="Nucleotide-diphospho-sugar transferases"/>
    <property type="match status" value="1"/>
</dbReference>
<comment type="cofactor">
    <cofactor evidence="1">
        <name>Ca(2+)</name>
        <dbReference type="ChEBI" id="CHEBI:29108"/>
    </cofactor>
</comment>
<comment type="function">
    <text evidence="9">Recognizes glycoproteins with minor folding defects. Reglucosylates single N-glycans near the misfolded part of the protein, thus providing quality control for protein folding in the endoplasmic reticulum. Reglucosylated proteins are recognized by calreticulin for recycling to the endoplasmic reticulum and refolding or degradation.</text>
</comment>
<evidence type="ECO:0000256" key="8">
    <source>
        <dbReference type="ARBA" id="ARBA00023180"/>
    </source>
</evidence>
<dbReference type="FunFam" id="3.90.550.10:FF:000375">
    <property type="entry name" value="UDP-glucose glycoprotein glucosyltransferase 1"/>
    <property type="match status" value="1"/>
</dbReference>
<dbReference type="InterPro" id="IPR009448">
    <property type="entry name" value="UDP-g_GGtrans"/>
</dbReference>
<dbReference type="Ensembl" id="ENSCANT00000049804.1">
    <property type="protein sequence ID" value="ENSCANP00000026790.1"/>
    <property type="gene ID" value="ENSCANG00000036798.1"/>
</dbReference>
<keyword evidence="8" id="KW-0325">Glycoprotein</keyword>
<dbReference type="GO" id="GO:0005788">
    <property type="term" value="C:endoplasmic reticulum lumen"/>
    <property type="evidence" value="ECO:0007669"/>
    <property type="project" value="UniProtKB-SubCell"/>
</dbReference>
<dbReference type="PANTHER" id="PTHR11226:SF3">
    <property type="entry name" value="UDP-GLUCOSE:GLYCOPROTEIN GLUCOSYLTRANSFERASE 1"/>
    <property type="match status" value="1"/>
</dbReference>
<reference evidence="18" key="2">
    <citation type="submission" date="2025-09" db="UniProtKB">
        <authorList>
            <consortium name="Ensembl"/>
        </authorList>
    </citation>
    <scope>IDENTIFICATION</scope>
</reference>
<feature type="domain" description="UGGT thioredoxin-like" evidence="13">
    <location>
        <begin position="41"/>
        <end position="220"/>
    </location>
</feature>
<evidence type="ECO:0000256" key="12">
    <source>
        <dbReference type="SAM" id="SignalP"/>
    </source>
</evidence>
<dbReference type="InterPro" id="IPR040525">
    <property type="entry name" value="UGGT_TRXL_4"/>
</dbReference>
<dbReference type="Proteomes" id="UP000233080">
    <property type="component" value="Unassembled WGS sequence"/>
</dbReference>
<dbReference type="Pfam" id="PF18401">
    <property type="entry name" value="Thioredoxin_13"/>
    <property type="match status" value="1"/>
</dbReference>
<protein>
    <recommendedName>
        <fullName evidence="20">UDP-glucose glycoprotein glucosyltransferase 1</fullName>
    </recommendedName>
</protein>
<feature type="domain" description="Glucosyltransferase 24 catalytic" evidence="17">
    <location>
        <begin position="1395"/>
        <end position="1466"/>
    </location>
</feature>
<evidence type="ECO:0000256" key="7">
    <source>
        <dbReference type="ARBA" id="ARBA00022824"/>
    </source>
</evidence>
<dbReference type="InterPro" id="IPR040497">
    <property type="entry name" value="Glyco_transf_24"/>
</dbReference>
<evidence type="ECO:0000256" key="5">
    <source>
        <dbReference type="ARBA" id="ARBA00022679"/>
    </source>
</evidence>
<sequence>VTGGVCYKMGVLIVLTVLWLFSSVKADSKAITTSLTTKWFSTPLLLEASEFLAEDSQEKFWNFVEASQSIGSSDHHGTDYSYYHAILEAAFQFLSPLQQNLLKFCLSLRSYSATIQAFQQIAADEPPPEGCNSFFSVHGKTTCESDTLETLLLTASERPKPLLFKGDHRYPSSNPESPVVIFYSEIGSEEFSNFHRQLISKSNAGKINYVFRHYIFNPRKEPVYLSGYGVELAIKSTEYKAKDDTQVKGTEVNTTVIGENDPIDEVQGFFFGKLRDLHPDLEGQLKELRKHLVESTNEMAPLKVWQLQDLSFQTAARILASPVELALVVMKDLSQNFPTKARAITKTAVSSALRTEVEENQKYFKGTLGLQPGDSALFINGLHIDLDTQDIFSLFDVLRNEARVMEGLHRLGIEGLSLHNVLKLNIQPSEADYAVDIRSPAISWINNLEVDSRYNSWPSSLQELLRPTFPGVIRQIRKNLHNMVFIVDPAHETTAELINVAEMFLSNHIPLRIGFIFVVNDSEDIDGMQDAGVAVLRAYNYVAREVDDYHAFQTLTQIYNKVRTGEKVEVEHVVSVLEKKYPYVKVNSILGIDSAYDQNRKEARGYYEQTGVGPLPVVLFNGMPFEREQLDPDELETITMHKILETTTFFQRAVYLGEVPPDQDVVEYIMNQPNVVPRINSRILTAERDYLDLTASNNFFVDDYARFTILDSPGKTAAVANSMNYLTKKGMSSKEIYDDSFIRPVTFWIVGDFDSPSGRQLLYDAIKHQKSSNNVRISMINNPAKEISYENTQVSRAIWAALQTQTSNAAKNFITKMAKEGAAEALAAGADIAEFSVGGMDFSLFKEVFESSKMDFILSHAVYCRDVLKLKKGQRAVISNGRIIGPLEDGELFNQDDFHLLENIILKTSGQKIKSHIQQLRVEEDVASDLVMKVDALLSAQPKGDARIEYQFFEDRHSAIKLRPKEGETYFDVVAVVDPVTREAQRLAPLLLVLAQLINMNLRVFMNCQSKLSDMPLKSFYRYVLEPEISFTSDNSFAKGPIAKFLDMPQSPLFTLNLNTPESWMVESVRTPYDLDNIYLEEVDSIVAAEYELEYLLLEGHCYDITTGQPPRGLQFTLGTSANPVIVDTIVMANLGYFQLKANPGAWILRLRKGRSEDIYRIYRHTGSKVYHVQKKADMVNEDLLSDGTSENESGFWDSFRWGFTGGQKTEEVKQEKDDIINIFSVASGHLYERFLRIMMLSVLKNTKTPVKFWFLKNYLSPTFKEFIPYMANEYNFQYELVQYKWPRWLHQQTEKQRIIWGYKILFLDVLFPLVVDKFLFVDADQIVRTDLKELRDFSLDGAPYGYTPFCDSRREMDGYRFWKSGYWASHLAGRKYHIRTLDTCVLFLFSFLTKQDLPNNMIHQVPIKSLPQEWLWCETWCDDASKKRAKTIDLCNNPMTKEPKLEAAVRIVPEWQDYDQEIKQLQLRFQKEKETGTLYKEKTEEPSREGPQKREEL</sequence>
<comment type="pathway">
    <text evidence="3">Protein modification; protein glycosylation.</text>
</comment>
<evidence type="ECO:0008006" key="20">
    <source>
        <dbReference type="Google" id="ProtNLM"/>
    </source>
</evidence>
<dbReference type="InterPro" id="IPR040692">
    <property type="entry name" value="UGGT_TRXL_3"/>
</dbReference>
<evidence type="ECO:0000256" key="6">
    <source>
        <dbReference type="ARBA" id="ARBA00022729"/>
    </source>
</evidence>
<dbReference type="GO" id="GO:0003980">
    <property type="term" value="F:UDP-glucose:glycoprotein glucosyltransferase activity"/>
    <property type="evidence" value="ECO:0007669"/>
    <property type="project" value="InterPro"/>
</dbReference>
<dbReference type="Pfam" id="PF06427">
    <property type="entry name" value="UDP-g_GGTase"/>
    <property type="match status" value="1"/>
</dbReference>
<dbReference type="Pfam" id="PF18402">
    <property type="entry name" value="Thioredoxin_14"/>
    <property type="match status" value="1"/>
</dbReference>
<dbReference type="STRING" id="336983.ENSCANP00000026790"/>
<keyword evidence="19" id="KW-1185">Reference proteome</keyword>
<evidence type="ECO:0000256" key="10">
    <source>
        <dbReference type="ARBA" id="ARBA00048456"/>
    </source>
</evidence>
<evidence type="ECO:0000256" key="3">
    <source>
        <dbReference type="ARBA" id="ARBA00004922"/>
    </source>
</evidence>
<evidence type="ECO:0000256" key="9">
    <source>
        <dbReference type="ARBA" id="ARBA00045874"/>
    </source>
</evidence>
<dbReference type="OMA" id="RQTKTRF"/>
<evidence type="ECO:0000259" key="17">
    <source>
        <dbReference type="Pfam" id="PF18404"/>
    </source>
</evidence>
<evidence type="ECO:0000313" key="19">
    <source>
        <dbReference type="Proteomes" id="UP000233080"/>
    </source>
</evidence>
<dbReference type="Gene3D" id="3.90.550.10">
    <property type="entry name" value="Spore Coat Polysaccharide Biosynthesis Protein SpsA, Chain A"/>
    <property type="match status" value="1"/>
</dbReference>
<dbReference type="InterPro" id="IPR040693">
    <property type="entry name" value="UGGT_TRXL_1"/>
</dbReference>
<evidence type="ECO:0000256" key="11">
    <source>
        <dbReference type="SAM" id="MobiDB-lite"/>
    </source>
</evidence>
<reference evidence="18" key="1">
    <citation type="submission" date="2025-08" db="UniProtKB">
        <authorList>
            <consortium name="Ensembl"/>
        </authorList>
    </citation>
    <scope>IDENTIFICATION</scope>
</reference>
<keyword evidence="5" id="KW-0808">Transferase</keyword>
<proteinExistence type="inferred from homology"/>
<keyword evidence="7" id="KW-0256">Endoplasmic reticulum</keyword>
<feature type="region of interest" description="Disordered" evidence="11">
    <location>
        <begin position="1477"/>
        <end position="1498"/>
    </location>
</feature>
<evidence type="ECO:0000259" key="15">
    <source>
        <dbReference type="Pfam" id="PF18402"/>
    </source>
</evidence>
<comment type="similarity">
    <text evidence="4">Belongs to the glycosyltransferase 8 family.</text>
</comment>
<evidence type="ECO:0000256" key="4">
    <source>
        <dbReference type="ARBA" id="ARBA00006351"/>
    </source>
</evidence>
<evidence type="ECO:0000313" key="18">
    <source>
        <dbReference type="Ensembl" id="ENSCANP00000026790.1"/>
    </source>
</evidence>
<dbReference type="PANTHER" id="PTHR11226">
    <property type="entry name" value="UDP-GLUCOSE GLYCOPROTEIN:GLUCOSYLTRANSFERASE"/>
    <property type="match status" value="1"/>
</dbReference>
<feature type="domain" description="UGGT thioredoxin-like" evidence="14">
    <location>
        <begin position="296"/>
        <end position="425"/>
    </location>
</feature>
<organism evidence="18 19">
    <name type="scientific">Colobus angolensis palliatus</name>
    <name type="common">Peters' Angolan colobus</name>
    <dbReference type="NCBI Taxonomy" id="336983"/>
    <lineage>
        <taxon>Eukaryota</taxon>
        <taxon>Metazoa</taxon>
        <taxon>Chordata</taxon>
        <taxon>Craniata</taxon>
        <taxon>Vertebrata</taxon>
        <taxon>Euteleostomi</taxon>
        <taxon>Mammalia</taxon>
        <taxon>Eutheria</taxon>
        <taxon>Euarchontoglires</taxon>
        <taxon>Primates</taxon>
        <taxon>Haplorrhini</taxon>
        <taxon>Catarrhini</taxon>
        <taxon>Cercopithecidae</taxon>
        <taxon>Colobinae</taxon>
        <taxon>Colobus</taxon>
    </lineage>
</organism>
<dbReference type="GO" id="GO:0036503">
    <property type="term" value="P:ERAD pathway"/>
    <property type="evidence" value="ECO:0007669"/>
    <property type="project" value="TreeGrafter"/>
</dbReference>
<dbReference type="InterPro" id="IPR040694">
    <property type="entry name" value="UGGT_TRXL_2"/>
</dbReference>
<feature type="domain" description="UDP-glucose:glycoprotein glucosyltransferase thioredoxin-like" evidence="16">
    <location>
        <begin position="715"/>
        <end position="939"/>
    </location>
</feature>
<dbReference type="InterPro" id="IPR029044">
    <property type="entry name" value="Nucleotide-diphossugar_trans"/>
</dbReference>
<comment type="subcellular location">
    <subcellularLocation>
        <location evidence="2">Endoplasmic reticulum lumen</location>
    </subcellularLocation>
</comment>
<dbReference type="Pfam" id="PF18404">
    <property type="entry name" value="Glyco_transf_24"/>
    <property type="match status" value="2"/>
</dbReference>
<dbReference type="GO" id="GO:0018279">
    <property type="term" value="P:protein N-linked glycosylation via asparagine"/>
    <property type="evidence" value="ECO:0007669"/>
    <property type="project" value="TreeGrafter"/>
</dbReference>
<evidence type="ECO:0000256" key="2">
    <source>
        <dbReference type="ARBA" id="ARBA00004319"/>
    </source>
</evidence>
<dbReference type="Pfam" id="PF18403">
    <property type="entry name" value="Thioredoxin_15"/>
    <property type="match status" value="1"/>
</dbReference>
<feature type="chain" id="PRO_5014346071" description="UDP-glucose glycoprotein glucosyltransferase 1" evidence="12">
    <location>
        <begin position="27"/>
        <end position="1498"/>
    </location>
</feature>
<dbReference type="Pfam" id="PF18400">
    <property type="entry name" value="Thioredoxin_12"/>
    <property type="match status" value="1"/>
</dbReference>
<evidence type="ECO:0000259" key="13">
    <source>
        <dbReference type="Pfam" id="PF18400"/>
    </source>
</evidence>
<evidence type="ECO:0000259" key="16">
    <source>
        <dbReference type="Pfam" id="PF18403"/>
    </source>
</evidence>
<keyword evidence="6 12" id="KW-0732">Signal</keyword>
<dbReference type="GO" id="GO:0051082">
    <property type="term" value="F:unfolded protein binding"/>
    <property type="evidence" value="ECO:0007669"/>
    <property type="project" value="TreeGrafter"/>
</dbReference>
<dbReference type="CDD" id="cd06432">
    <property type="entry name" value="GT8_HUGT1_C_like"/>
    <property type="match status" value="1"/>
</dbReference>
<accession>A0A2K5JDB7</accession>
<dbReference type="UniPathway" id="UPA00378"/>